<dbReference type="PANTHER" id="PTHR34988">
    <property type="entry name" value="PROTEIN, PUTATIVE-RELATED"/>
    <property type="match status" value="1"/>
</dbReference>
<gene>
    <name evidence="2" type="ORF">ENS19_06435</name>
</gene>
<protein>
    <submittedName>
        <fullName evidence="2">DNA-binding protein</fullName>
    </submittedName>
</protein>
<organism evidence="2">
    <name type="scientific">Candidatus Methanomethylicus mesodigestus</name>
    <dbReference type="NCBI Taxonomy" id="1867258"/>
    <lineage>
        <taxon>Archaea</taxon>
        <taxon>Thermoproteota</taxon>
        <taxon>Methanosuratincolia</taxon>
        <taxon>Candidatus Methanomethylicales</taxon>
        <taxon>Candidatus Methanomethylicaceae</taxon>
        <taxon>Candidatus Methanomethylicus</taxon>
    </lineage>
</organism>
<comment type="caution">
    <text evidence="2">The sequence shown here is derived from an EMBL/GenBank/DDBJ whole genome shotgun (WGS) entry which is preliminary data.</text>
</comment>
<dbReference type="PANTHER" id="PTHR34988:SF1">
    <property type="entry name" value="DNA-BINDING PROTEIN"/>
    <property type="match status" value="1"/>
</dbReference>
<evidence type="ECO:0000259" key="1">
    <source>
        <dbReference type="PROSITE" id="PS51742"/>
    </source>
</evidence>
<dbReference type="PIRSF" id="PIRSF016702">
    <property type="entry name" value="DNA_bp_PD1"/>
    <property type="match status" value="1"/>
</dbReference>
<evidence type="ECO:0000313" key="2">
    <source>
        <dbReference type="EMBL" id="HFK20904.1"/>
    </source>
</evidence>
<name>A0A7C3ESS1_9CREN</name>
<reference evidence="2" key="1">
    <citation type="journal article" date="2020" name="mSystems">
        <title>Genome- and Community-Level Interaction Insights into Carbon Utilization and Element Cycling Functions of Hydrothermarchaeota in Hydrothermal Sediment.</title>
        <authorList>
            <person name="Zhou Z."/>
            <person name="Liu Y."/>
            <person name="Xu W."/>
            <person name="Pan J."/>
            <person name="Luo Z.H."/>
            <person name="Li M."/>
        </authorList>
    </citation>
    <scope>NUCLEOTIDE SEQUENCE [LARGE SCALE GENOMIC DNA]</scope>
    <source>
        <strain evidence="2">SpSt-468</strain>
    </source>
</reference>
<dbReference type="AlphaFoldDB" id="A0A7C3ESS1"/>
<dbReference type="CDD" id="cd11378">
    <property type="entry name" value="DUF296"/>
    <property type="match status" value="1"/>
</dbReference>
<dbReference type="Gene3D" id="3.30.1330.80">
    <property type="entry name" value="Hypothetical protein, similar to alpha- acetolactate decarboxylase, domain 2"/>
    <property type="match status" value="1"/>
</dbReference>
<proteinExistence type="predicted"/>
<dbReference type="InterPro" id="IPR005175">
    <property type="entry name" value="PPC_dom"/>
</dbReference>
<dbReference type="InterPro" id="IPR025707">
    <property type="entry name" value="DNA_bp_PD1"/>
</dbReference>
<feature type="domain" description="PPC" evidence="1">
    <location>
        <begin position="10"/>
        <end position="146"/>
    </location>
</feature>
<dbReference type="GO" id="GO:0003677">
    <property type="term" value="F:DNA binding"/>
    <property type="evidence" value="ECO:0007669"/>
    <property type="project" value="UniProtKB-KW"/>
</dbReference>
<keyword evidence="2" id="KW-0238">DNA-binding</keyword>
<dbReference type="EMBL" id="DSTX01000011">
    <property type="protein sequence ID" value="HFK20904.1"/>
    <property type="molecule type" value="Genomic_DNA"/>
</dbReference>
<dbReference type="Pfam" id="PF03479">
    <property type="entry name" value="PCC"/>
    <property type="match status" value="1"/>
</dbReference>
<dbReference type="PROSITE" id="PS51742">
    <property type="entry name" value="PPC"/>
    <property type="match status" value="1"/>
</dbReference>
<sequence>MVKRMSSLEVKPLKEYFVKIPYGSDLLATLKETTSKLNIRTGAFNVIGALQRAVLHYYLQDKKFFHENRFDEPLEIVSGMGNIARKGNETIVHCHLVLANKEGHCFGGHLAEGSKVFAGELYLRSFEPELRRKYDEVTGLNLFDIQQ</sequence>
<dbReference type="SUPFAM" id="SSF117856">
    <property type="entry name" value="AF0104/ALDC/Ptd012-like"/>
    <property type="match status" value="1"/>
</dbReference>
<accession>A0A7C3ESS1</accession>